<reference evidence="1" key="2">
    <citation type="submission" date="2021-01" db="UniProtKB">
        <authorList>
            <consortium name="EnsemblPlants"/>
        </authorList>
    </citation>
    <scope>IDENTIFICATION</scope>
</reference>
<evidence type="ECO:0000313" key="2">
    <source>
        <dbReference type="Proteomes" id="UP000594261"/>
    </source>
</evidence>
<dbReference type="EnsemblPlants" id="QL02p102024:mrna">
    <property type="protein sequence ID" value="QL02p102024:mrna"/>
    <property type="gene ID" value="QL02p102024"/>
</dbReference>
<keyword evidence="2" id="KW-1185">Reference proteome</keyword>
<reference evidence="2" key="1">
    <citation type="journal article" date="2016" name="G3 (Bethesda)">
        <title>First Draft Assembly and Annotation of the Genome of a California Endemic Oak Quercus lobata Nee (Fagaceae).</title>
        <authorList>
            <person name="Sork V.L."/>
            <person name="Fitz-Gibbon S.T."/>
            <person name="Puiu D."/>
            <person name="Crepeau M."/>
            <person name="Gugger P.F."/>
            <person name="Sherman R."/>
            <person name="Stevens K."/>
            <person name="Langley C.H."/>
            <person name="Pellegrini M."/>
            <person name="Salzberg S.L."/>
        </authorList>
    </citation>
    <scope>NUCLEOTIDE SEQUENCE [LARGE SCALE GENOMIC DNA]</scope>
    <source>
        <strain evidence="2">cv. SW786</strain>
    </source>
</reference>
<dbReference type="InParanoid" id="A0A7N2L3J4"/>
<proteinExistence type="predicted"/>
<dbReference type="Gramene" id="QL02p102024:mrna">
    <property type="protein sequence ID" value="QL02p102024:mrna"/>
    <property type="gene ID" value="QL02p102024"/>
</dbReference>
<organism evidence="1 2">
    <name type="scientific">Quercus lobata</name>
    <name type="common">Valley oak</name>
    <dbReference type="NCBI Taxonomy" id="97700"/>
    <lineage>
        <taxon>Eukaryota</taxon>
        <taxon>Viridiplantae</taxon>
        <taxon>Streptophyta</taxon>
        <taxon>Embryophyta</taxon>
        <taxon>Tracheophyta</taxon>
        <taxon>Spermatophyta</taxon>
        <taxon>Magnoliopsida</taxon>
        <taxon>eudicotyledons</taxon>
        <taxon>Gunneridae</taxon>
        <taxon>Pentapetalae</taxon>
        <taxon>rosids</taxon>
        <taxon>fabids</taxon>
        <taxon>Fagales</taxon>
        <taxon>Fagaceae</taxon>
        <taxon>Quercus</taxon>
    </lineage>
</organism>
<accession>A0A7N2L3J4</accession>
<sequence length="128" mass="14157">MFEGKELGNGLVEEERELSKSSTNKISISITSQLHRVLGFHMQFYPENSVPINSAAKSDYHGLCSRDVCKDIVATVDDTTVLKSRAFKELEKVEVGVQPSITDLAEKLKQCAVAMPRSFQGVPKNTLN</sequence>
<dbReference type="Proteomes" id="UP000594261">
    <property type="component" value="Chromosome 2"/>
</dbReference>
<dbReference type="AlphaFoldDB" id="A0A7N2L3J4"/>
<evidence type="ECO:0000313" key="1">
    <source>
        <dbReference type="EnsemblPlants" id="QL02p102024:mrna"/>
    </source>
</evidence>
<name>A0A7N2L3J4_QUELO</name>
<protein>
    <submittedName>
        <fullName evidence="1">Uncharacterized protein</fullName>
    </submittedName>
</protein>